<dbReference type="Pfam" id="PF00856">
    <property type="entry name" value="SET"/>
    <property type="match status" value="2"/>
</dbReference>
<evidence type="ECO:0000313" key="3">
    <source>
        <dbReference type="Proteomes" id="UP000177165"/>
    </source>
</evidence>
<sequence>MIFDKVFVGPSRISGKGLLARRDLGKDEIIFRLQGPVIRYNFSPDYRLGPHWINVGENTWIIPTAQVPWRYINHSCTPNSGLCDRRQVVAMRRIRKNEEVTIDYSCTESFASWKMKCCCGLKDCRRVIRSVQFLPDELFRKYHDYIPSFLRKVYEQQKFYVFSSNQKKGVFAKHFLPSGTYIFTVEGPVIHYPYRPHSLTGPLWLAVNEKSWIVPLKNNPWCFMHHSCSGNTGLIRRNRIVALKDIAKDEEITIDDSITEADLSWREKCSCGSHQCRKIVRSIQFLPEHIYQSYLPYIPTYLQKVHASFQKHVDRV</sequence>
<dbReference type="STRING" id="1798540.A3B74_03545"/>
<feature type="domain" description="SET" evidence="1">
    <location>
        <begin position="157"/>
        <end position="257"/>
    </location>
</feature>
<dbReference type="SMART" id="SM00317">
    <property type="entry name" value="SET"/>
    <property type="match status" value="2"/>
</dbReference>
<name>A0A1G2APV3_9BACT</name>
<evidence type="ECO:0000313" key="2">
    <source>
        <dbReference type="EMBL" id="OGY78938.1"/>
    </source>
</evidence>
<protein>
    <recommendedName>
        <fullName evidence="1">SET domain-containing protein</fullName>
    </recommendedName>
</protein>
<organism evidence="2 3">
    <name type="scientific">Candidatus Kerfeldbacteria bacterium RIFCSPHIGHO2_02_FULL_42_14</name>
    <dbReference type="NCBI Taxonomy" id="1798540"/>
    <lineage>
        <taxon>Bacteria</taxon>
        <taxon>Candidatus Kerfeldiibacteriota</taxon>
    </lineage>
</organism>
<dbReference type="PANTHER" id="PTHR12350">
    <property type="entry name" value="HISTONE-LYSINE N-METHYLTRANSFERASE-RELATED"/>
    <property type="match status" value="1"/>
</dbReference>
<proteinExistence type="predicted"/>
<comment type="caution">
    <text evidence="2">The sequence shown here is derived from an EMBL/GenBank/DDBJ whole genome shotgun (WGS) entry which is preliminary data.</text>
</comment>
<accession>A0A1G2APV3</accession>
<dbReference type="PROSITE" id="PS50280">
    <property type="entry name" value="SET"/>
    <property type="match status" value="2"/>
</dbReference>
<feature type="domain" description="SET" evidence="1">
    <location>
        <begin position="4"/>
        <end position="105"/>
    </location>
</feature>
<evidence type="ECO:0000259" key="1">
    <source>
        <dbReference type="PROSITE" id="PS50280"/>
    </source>
</evidence>
<reference evidence="2 3" key="1">
    <citation type="journal article" date="2016" name="Nat. Commun.">
        <title>Thousands of microbial genomes shed light on interconnected biogeochemical processes in an aquifer system.</title>
        <authorList>
            <person name="Anantharaman K."/>
            <person name="Brown C.T."/>
            <person name="Hug L.A."/>
            <person name="Sharon I."/>
            <person name="Castelle C.J."/>
            <person name="Probst A.J."/>
            <person name="Thomas B.C."/>
            <person name="Singh A."/>
            <person name="Wilkins M.J."/>
            <person name="Karaoz U."/>
            <person name="Brodie E.L."/>
            <person name="Williams K.H."/>
            <person name="Hubbard S.S."/>
            <person name="Banfield J.F."/>
        </authorList>
    </citation>
    <scope>NUCLEOTIDE SEQUENCE [LARGE SCALE GENOMIC DNA]</scope>
</reference>
<dbReference type="EMBL" id="MHKB01000011">
    <property type="protein sequence ID" value="OGY78938.1"/>
    <property type="molecule type" value="Genomic_DNA"/>
</dbReference>
<dbReference type="AlphaFoldDB" id="A0A1G2APV3"/>
<dbReference type="InterPro" id="IPR046341">
    <property type="entry name" value="SET_dom_sf"/>
</dbReference>
<dbReference type="Gene3D" id="2.170.270.10">
    <property type="entry name" value="SET domain"/>
    <property type="match status" value="2"/>
</dbReference>
<dbReference type="SUPFAM" id="SSF82199">
    <property type="entry name" value="SET domain"/>
    <property type="match status" value="2"/>
</dbReference>
<dbReference type="Proteomes" id="UP000177165">
    <property type="component" value="Unassembled WGS sequence"/>
</dbReference>
<gene>
    <name evidence="2" type="ORF">A3B74_03545</name>
</gene>
<dbReference type="PANTHER" id="PTHR12350:SF19">
    <property type="entry name" value="SET DOMAIN-CONTAINING PROTEIN"/>
    <property type="match status" value="1"/>
</dbReference>
<dbReference type="InterPro" id="IPR053201">
    <property type="entry name" value="Flavunoidine_N-MTase"/>
</dbReference>
<dbReference type="InterPro" id="IPR001214">
    <property type="entry name" value="SET_dom"/>
</dbReference>
<dbReference type="CDD" id="cd08161">
    <property type="entry name" value="SET"/>
    <property type="match status" value="1"/>
</dbReference>